<evidence type="ECO:0000313" key="3">
    <source>
        <dbReference type="EMBL" id="HBT49731.1"/>
    </source>
</evidence>
<dbReference type="Proteomes" id="UP000264445">
    <property type="component" value="Unassembled WGS sequence"/>
</dbReference>
<dbReference type="Pfam" id="PF01261">
    <property type="entry name" value="AP_endonuc_2"/>
    <property type="match status" value="1"/>
</dbReference>
<gene>
    <name evidence="3" type="ORF">DEA61_07895</name>
</gene>
<dbReference type="InterPro" id="IPR036237">
    <property type="entry name" value="Xyl_isomerase-like_sf"/>
</dbReference>
<dbReference type="InterPro" id="IPR050417">
    <property type="entry name" value="Sugar_Epim/Isomerase"/>
</dbReference>
<sequence>MKISIAIGKEVPEKFPAVLRGDIEGSIKKAKEIGYDAVEIHVENPKLLDIGSVLEILKREKISISTFGTGLAFVKEGLSFTHSDECVREKAIERVKEFIDTAKIFNAKVIIGSIRGKLPEGEKERYENYALECFAKVLEKAEKEEVELLIEPINRYETNFINTTKEALELIEKLSSKYLKIHLDTFHMNIEEENFHKAVMLAGDKLGHIHFADSNRKYPGSGHINFVEVKNALESINYNGVIAFEYLPLPDSETAAVKGLEFVKNLFKN</sequence>
<proteinExistence type="predicted"/>
<dbReference type="AlphaFoldDB" id="A0A117KW29"/>
<keyword evidence="1 3" id="KW-0413">Isomerase</keyword>
<comment type="caution">
    <text evidence="3">The sequence shown here is derived from an EMBL/GenBank/DDBJ whole genome shotgun (WGS) entry which is preliminary data.</text>
</comment>
<evidence type="ECO:0000259" key="2">
    <source>
        <dbReference type="Pfam" id="PF01261"/>
    </source>
</evidence>
<dbReference type="PANTHER" id="PTHR43489:SF7">
    <property type="entry name" value="3-DEHYDRO-D-GULOSIDE 4-EPIMERASE-RELATED"/>
    <property type="match status" value="1"/>
</dbReference>
<protein>
    <submittedName>
        <fullName evidence="3">Sugar phosphate isomerase/epimerase</fullName>
    </submittedName>
</protein>
<dbReference type="SUPFAM" id="SSF51658">
    <property type="entry name" value="Xylose isomerase-like"/>
    <property type="match status" value="1"/>
</dbReference>
<evidence type="ECO:0000313" key="4">
    <source>
        <dbReference type="Proteomes" id="UP000264445"/>
    </source>
</evidence>
<feature type="domain" description="Xylose isomerase-like TIM barrel" evidence="2">
    <location>
        <begin position="27"/>
        <end position="265"/>
    </location>
</feature>
<dbReference type="EMBL" id="DOLB01000113">
    <property type="protein sequence ID" value="HBT49731.1"/>
    <property type="molecule type" value="Genomic_DNA"/>
</dbReference>
<evidence type="ECO:0000256" key="1">
    <source>
        <dbReference type="ARBA" id="ARBA00023235"/>
    </source>
</evidence>
<name>A0A117KW29_9THEO</name>
<dbReference type="RefSeq" id="WP_022588475.1">
    <property type="nucleotide sequence ID" value="NZ_DOLB01000113.1"/>
</dbReference>
<dbReference type="PANTHER" id="PTHR43489">
    <property type="entry name" value="ISOMERASE"/>
    <property type="match status" value="1"/>
</dbReference>
<dbReference type="GO" id="GO:0016853">
    <property type="term" value="F:isomerase activity"/>
    <property type="evidence" value="ECO:0007669"/>
    <property type="project" value="UniProtKB-KW"/>
</dbReference>
<dbReference type="InterPro" id="IPR013022">
    <property type="entry name" value="Xyl_isomerase-like_TIM-brl"/>
</dbReference>
<organism evidence="3 4">
    <name type="scientific">Caldanaerobacter subterraneus</name>
    <dbReference type="NCBI Taxonomy" id="911092"/>
    <lineage>
        <taxon>Bacteria</taxon>
        <taxon>Bacillati</taxon>
        <taxon>Bacillota</taxon>
        <taxon>Clostridia</taxon>
        <taxon>Thermoanaerobacterales</taxon>
        <taxon>Thermoanaerobacteraceae</taxon>
        <taxon>Caldanaerobacter</taxon>
    </lineage>
</organism>
<reference evidence="3 4" key="1">
    <citation type="journal article" date="2018" name="Nat. Biotechnol.">
        <title>A standardized bacterial taxonomy based on genome phylogeny substantially revises the tree of life.</title>
        <authorList>
            <person name="Parks D.H."/>
            <person name="Chuvochina M."/>
            <person name="Waite D.W."/>
            <person name="Rinke C."/>
            <person name="Skarshewski A."/>
            <person name="Chaumeil P.A."/>
            <person name="Hugenholtz P."/>
        </authorList>
    </citation>
    <scope>NUCLEOTIDE SEQUENCE [LARGE SCALE GENOMIC DNA]</scope>
    <source>
        <strain evidence="3">UBA12544</strain>
    </source>
</reference>
<dbReference type="Gene3D" id="3.20.20.150">
    <property type="entry name" value="Divalent-metal-dependent TIM barrel enzymes"/>
    <property type="match status" value="1"/>
</dbReference>
<accession>A0A117KW29</accession>